<gene>
    <name evidence="2" type="ORF">CLV51_107170</name>
</gene>
<comment type="caution">
    <text evidence="2">The sequence shown here is derived from an EMBL/GenBank/DDBJ whole genome shotgun (WGS) entry which is preliminary data.</text>
</comment>
<dbReference type="SFLD" id="SFLDG01020">
    <property type="entry name" value="Terpene_Cyclase_Like_2"/>
    <property type="match status" value="1"/>
</dbReference>
<comment type="cofactor">
    <cofactor evidence="1">
        <name>Mg(2+)</name>
        <dbReference type="ChEBI" id="CHEBI:18420"/>
    </cofactor>
</comment>
<name>A0A2P8HC92_CHINA</name>
<dbReference type="Gene3D" id="1.10.600.10">
    <property type="entry name" value="Farnesyl Diphosphate Synthase"/>
    <property type="match status" value="1"/>
</dbReference>
<keyword evidence="1" id="KW-0460">Magnesium</keyword>
<keyword evidence="3" id="KW-1185">Reference proteome</keyword>
<dbReference type="SUPFAM" id="SSF48576">
    <property type="entry name" value="Terpenoid synthases"/>
    <property type="match status" value="1"/>
</dbReference>
<dbReference type="Proteomes" id="UP000240971">
    <property type="component" value="Unassembled WGS sequence"/>
</dbReference>
<evidence type="ECO:0000313" key="3">
    <source>
        <dbReference type="Proteomes" id="UP000240971"/>
    </source>
</evidence>
<evidence type="ECO:0000256" key="1">
    <source>
        <dbReference type="RuleBase" id="RU366034"/>
    </source>
</evidence>
<protein>
    <recommendedName>
        <fullName evidence="1">Terpene synthase</fullName>
        <ecNumber evidence="1">4.2.3.-</ecNumber>
    </recommendedName>
</protein>
<sequence>MSNLARACVTLPGQSEINSFSEEVQMNTLKWVQNFDLAPQFKSIAWYTKARFGLQAAREYPKATFDQICLAGDLLTWLFTVDDTCDRGSDGAEAALTMKNMLYEFIDILENAGHPKDNNLSTGLANILERFQAISPVYLYNQYCDHMTDYLRECFFEIDMQLDRYIPSIEKYFEMRPFTGFYIMFPLVAIFEKLNLPDEVYEHKIVKEIELILNLLGCLANDLHSVAREESLEIAGFNLIFIAQRELNLTHEEAIQYVVDYHDEYLLKLEQCRKEIPFWSESINNQLDQYIQGLYTIVKGYDDWAVIDTGRYESI</sequence>
<accession>A0A2P8HC92</accession>
<dbReference type="Pfam" id="PF19086">
    <property type="entry name" value="Terpene_syn_C_2"/>
    <property type="match status" value="1"/>
</dbReference>
<keyword evidence="1" id="KW-0456">Lyase</keyword>
<comment type="similarity">
    <text evidence="1">Belongs to the terpene synthase family.</text>
</comment>
<organism evidence="2 3">
    <name type="scientific">Chitinophaga niastensis</name>
    <dbReference type="NCBI Taxonomy" id="536980"/>
    <lineage>
        <taxon>Bacteria</taxon>
        <taxon>Pseudomonadati</taxon>
        <taxon>Bacteroidota</taxon>
        <taxon>Chitinophagia</taxon>
        <taxon>Chitinophagales</taxon>
        <taxon>Chitinophagaceae</taxon>
        <taxon>Chitinophaga</taxon>
    </lineage>
</organism>
<proteinExistence type="inferred from homology"/>
<reference evidence="2 3" key="1">
    <citation type="submission" date="2018-03" db="EMBL/GenBank/DDBJ databases">
        <title>Genomic Encyclopedia of Archaeal and Bacterial Type Strains, Phase II (KMG-II): from individual species to whole genera.</title>
        <authorList>
            <person name="Goeker M."/>
        </authorList>
    </citation>
    <scope>NUCLEOTIDE SEQUENCE [LARGE SCALE GENOMIC DNA]</scope>
    <source>
        <strain evidence="2 3">DSM 24859</strain>
    </source>
</reference>
<dbReference type="GO" id="GO:0046872">
    <property type="term" value="F:metal ion binding"/>
    <property type="evidence" value="ECO:0007669"/>
    <property type="project" value="UniProtKB-KW"/>
</dbReference>
<dbReference type="PANTHER" id="PTHR35201">
    <property type="entry name" value="TERPENE SYNTHASE"/>
    <property type="match status" value="1"/>
</dbReference>
<dbReference type="EC" id="4.2.3.-" evidence="1"/>
<evidence type="ECO:0000313" key="2">
    <source>
        <dbReference type="EMBL" id="PSL43859.1"/>
    </source>
</evidence>
<dbReference type="InterPro" id="IPR034686">
    <property type="entry name" value="Terpene_cyclase-like_2"/>
</dbReference>
<dbReference type="EMBL" id="PYAW01000007">
    <property type="protein sequence ID" value="PSL43859.1"/>
    <property type="molecule type" value="Genomic_DNA"/>
</dbReference>
<dbReference type="InterPro" id="IPR008949">
    <property type="entry name" value="Isoprenoid_synthase_dom_sf"/>
</dbReference>
<dbReference type="GO" id="GO:0010333">
    <property type="term" value="F:terpene synthase activity"/>
    <property type="evidence" value="ECO:0007669"/>
    <property type="project" value="InterPro"/>
</dbReference>
<dbReference type="RefSeq" id="WP_106530829.1">
    <property type="nucleotide sequence ID" value="NZ_PYAW01000007.1"/>
</dbReference>
<keyword evidence="1" id="KW-0479">Metal-binding</keyword>
<dbReference type="PANTHER" id="PTHR35201:SF4">
    <property type="entry name" value="BETA-PINACENE SYNTHASE-RELATED"/>
    <property type="match status" value="1"/>
</dbReference>
<dbReference type="SFLD" id="SFLDS00005">
    <property type="entry name" value="Isoprenoid_Synthase_Type_I"/>
    <property type="match status" value="1"/>
</dbReference>
<dbReference type="OrthoDB" id="2989600at2"/>
<dbReference type="AlphaFoldDB" id="A0A2P8HC92"/>